<dbReference type="InterPro" id="IPR017907">
    <property type="entry name" value="Znf_RING_CS"/>
</dbReference>
<evidence type="ECO:0000256" key="3">
    <source>
        <dbReference type="ARBA" id="ARBA00022679"/>
    </source>
</evidence>
<comment type="catalytic activity">
    <reaction evidence="1">
        <text>[E2 ubiquitin-conjugating enzyme]-S-ubiquitinyl-L-cysteine + [acceptor protein]-L-lysine = [E2 ubiquitin-conjugating enzyme]-L-cysteine + [acceptor protein]-N(6)-ubiquitinyl-L-lysine.</text>
        <dbReference type="EC" id="2.3.2.31"/>
    </reaction>
</comment>
<dbReference type="Gene3D" id="1.20.120.1750">
    <property type="match status" value="1"/>
</dbReference>
<feature type="domain" description="RING-type" evidence="10">
    <location>
        <begin position="91"/>
        <end position="288"/>
    </location>
</feature>
<dbReference type="AlphaFoldDB" id="A0A6A7AXX8"/>
<evidence type="ECO:0000256" key="7">
    <source>
        <dbReference type="ARBA" id="ARBA00022786"/>
    </source>
</evidence>
<feature type="compositionally biased region" description="Basic and acidic residues" evidence="9">
    <location>
        <begin position="69"/>
        <end position="78"/>
    </location>
</feature>
<dbReference type="InterPro" id="IPR002867">
    <property type="entry name" value="IBR_dom"/>
</dbReference>
<keyword evidence="3" id="KW-0808">Transferase</keyword>
<dbReference type="GO" id="GO:0061630">
    <property type="term" value="F:ubiquitin protein ligase activity"/>
    <property type="evidence" value="ECO:0007669"/>
    <property type="project" value="UniProtKB-EC"/>
</dbReference>
<dbReference type="Pfam" id="PF22191">
    <property type="entry name" value="IBR_1"/>
    <property type="match status" value="1"/>
</dbReference>
<dbReference type="GO" id="GO:0016567">
    <property type="term" value="P:protein ubiquitination"/>
    <property type="evidence" value="ECO:0007669"/>
    <property type="project" value="InterPro"/>
</dbReference>
<accession>A0A6A7AXX8</accession>
<evidence type="ECO:0000259" key="10">
    <source>
        <dbReference type="PROSITE" id="PS51873"/>
    </source>
</evidence>
<feature type="region of interest" description="Disordered" evidence="9">
    <location>
        <begin position="1"/>
        <end position="85"/>
    </location>
</feature>
<evidence type="ECO:0000256" key="6">
    <source>
        <dbReference type="ARBA" id="ARBA00022771"/>
    </source>
</evidence>
<evidence type="ECO:0000313" key="12">
    <source>
        <dbReference type="Proteomes" id="UP000799423"/>
    </source>
</evidence>
<dbReference type="PANTHER" id="PTHR11685">
    <property type="entry name" value="RBR FAMILY RING FINGER AND IBR DOMAIN-CONTAINING"/>
    <property type="match status" value="1"/>
</dbReference>
<dbReference type="EC" id="2.3.2.31" evidence="2"/>
<dbReference type="SMART" id="SM00647">
    <property type="entry name" value="IBR"/>
    <property type="match status" value="2"/>
</dbReference>
<dbReference type="PROSITE" id="PS00518">
    <property type="entry name" value="ZF_RING_1"/>
    <property type="match status" value="1"/>
</dbReference>
<keyword evidence="7" id="KW-0833">Ubl conjugation pathway</keyword>
<evidence type="ECO:0000256" key="2">
    <source>
        <dbReference type="ARBA" id="ARBA00012251"/>
    </source>
</evidence>
<feature type="region of interest" description="Disordered" evidence="9">
    <location>
        <begin position="511"/>
        <end position="535"/>
    </location>
</feature>
<evidence type="ECO:0000256" key="5">
    <source>
        <dbReference type="ARBA" id="ARBA00022737"/>
    </source>
</evidence>
<keyword evidence="6" id="KW-0863">Zinc-finger</keyword>
<keyword evidence="5" id="KW-0677">Repeat</keyword>
<name>A0A6A7AXX8_9PLEO</name>
<evidence type="ECO:0000313" key="11">
    <source>
        <dbReference type="EMBL" id="KAF2847227.1"/>
    </source>
</evidence>
<dbReference type="EMBL" id="MU006327">
    <property type="protein sequence ID" value="KAF2847227.1"/>
    <property type="molecule type" value="Genomic_DNA"/>
</dbReference>
<evidence type="ECO:0000256" key="4">
    <source>
        <dbReference type="ARBA" id="ARBA00022723"/>
    </source>
</evidence>
<dbReference type="Pfam" id="PF01485">
    <property type="entry name" value="IBR"/>
    <property type="match status" value="1"/>
</dbReference>
<sequence>MAPKSKLNARPRRRVRNAGDSRADPIILEPSPEPEPQVPAAPEVATDVAAQTGRRQPTRAKAAAVPKAHAKEGKDKVSKKTAKPKKQLLPAETECSICADTKSTATAFKLITEADVCPHFKGICKLCISNMIKSKLNMTNAAFKEYEKAVSRFFISNDSAYMACLSSDCGEYFHTANCKGKGRGRNGKLMVECPYCDYKICLTCLRPWESHSSKSCAKMKEEDEKASAEVLKSLGVKPCPGCGVNIQKMGGCDHITCQHCQHHFCWVCLVPYTGNVQHTEDCIHGRRIDAAADPRNWADADLNVEQINQLIARNMEQLDDPDAQRAPLAQVRPGPPAQLPRPALNNMRAPPLANPNNQLIQRLENVQQEPGLARPQQNAADAAARVAINAIAHGRPQLQPPPREAPPAQGQNPANAGIVAVNAVAHGRPPIHLPPRQARPLQPPQRNLPPDIRPASRVDPPRLLFLGNSQEEPRRLGEGGGGGVMILHTWLQPFVNLGMGLRRLVRTPEPLPRGRALERGNDGNRGVEGVPGARR</sequence>
<keyword evidence="12" id="KW-1185">Reference proteome</keyword>
<gene>
    <name evidence="11" type="ORF">T440DRAFT_539750</name>
</gene>
<keyword evidence="8" id="KW-0862">Zinc</keyword>
<feature type="compositionally biased region" description="Basic residues" evidence="9">
    <location>
        <begin position="7"/>
        <end position="16"/>
    </location>
</feature>
<dbReference type="SUPFAM" id="SSF57850">
    <property type="entry name" value="RING/U-box"/>
    <property type="match status" value="1"/>
</dbReference>
<reference evidence="11" key="1">
    <citation type="submission" date="2020-01" db="EMBL/GenBank/DDBJ databases">
        <authorList>
            <consortium name="DOE Joint Genome Institute"/>
            <person name="Haridas S."/>
            <person name="Albert R."/>
            <person name="Binder M."/>
            <person name="Bloem J."/>
            <person name="Labutti K."/>
            <person name="Salamov A."/>
            <person name="Andreopoulos B."/>
            <person name="Baker S.E."/>
            <person name="Barry K."/>
            <person name="Bills G."/>
            <person name="Bluhm B.H."/>
            <person name="Cannon C."/>
            <person name="Castanera R."/>
            <person name="Culley D.E."/>
            <person name="Daum C."/>
            <person name="Ezra D."/>
            <person name="Gonzalez J.B."/>
            <person name="Henrissat B."/>
            <person name="Kuo A."/>
            <person name="Liang C."/>
            <person name="Lipzen A."/>
            <person name="Lutzoni F."/>
            <person name="Magnuson J."/>
            <person name="Mondo S."/>
            <person name="Nolan M."/>
            <person name="Ohm R."/>
            <person name="Pangilinan J."/>
            <person name="Park H.-J."/>
            <person name="Ramirez L."/>
            <person name="Alfaro M."/>
            <person name="Sun H."/>
            <person name="Tritt A."/>
            <person name="Yoshinaga Y."/>
            <person name="Zwiers L.-H."/>
            <person name="Turgeon B.G."/>
            <person name="Goodwin S.B."/>
            <person name="Spatafora J.W."/>
            <person name="Crous P.W."/>
            <person name="Grigoriev I.V."/>
        </authorList>
    </citation>
    <scope>NUCLEOTIDE SEQUENCE</scope>
    <source>
        <strain evidence="11">IPT5</strain>
    </source>
</reference>
<organism evidence="11 12">
    <name type="scientific">Plenodomus tracheiphilus IPT5</name>
    <dbReference type="NCBI Taxonomy" id="1408161"/>
    <lineage>
        <taxon>Eukaryota</taxon>
        <taxon>Fungi</taxon>
        <taxon>Dikarya</taxon>
        <taxon>Ascomycota</taxon>
        <taxon>Pezizomycotina</taxon>
        <taxon>Dothideomycetes</taxon>
        <taxon>Pleosporomycetidae</taxon>
        <taxon>Pleosporales</taxon>
        <taxon>Pleosporineae</taxon>
        <taxon>Leptosphaeriaceae</taxon>
        <taxon>Plenodomus</taxon>
    </lineage>
</organism>
<evidence type="ECO:0000256" key="1">
    <source>
        <dbReference type="ARBA" id="ARBA00001798"/>
    </source>
</evidence>
<protein>
    <recommendedName>
        <fullName evidence="2">RBR-type E3 ubiquitin transferase</fullName>
        <ecNumber evidence="2">2.3.2.31</ecNumber>
    </recommendedName>
</protein>
<dbReference type="OrthoDB" id="1431934at2759"/>
<evidence type="ECO:0000256" key="8">
    <source>
        <dbReference type="ARBA" id="ARBA00022833"/>
    </source>
</evidence>
<dbReference type="CDD" id="cd20335">
    <property type="entry name" value="BRcat_RBR"/>
    <property type="match status" value="1"/>
</dbReference>
<dbReference type="PROSITE" id="PS51873">
    <property type="entry name" value="TRIAD"/>
    <property type="match status" value="1"/>
</dbReference>
<feature type="region of interest" description="Disordered" evidence="9">
    <location>
        <begin position="395"/>
        <end position="414"/>
    </location>
</feature>
<dbReference type="GO" id="GO:0008270">
    <property type="term" value="F:zinc ion binding"/>
    <property type="evidence" value="ECO:0007669"/>
    <property type="project" value="UniProtKB-KW"/>
</dbReference>
<dbReference type="Proteomes" id="UP000799423">
    <property type="component" value="Unassembled WGS sequence"/>
</dbReference>
<dbReference type="InterPro" id="IPR044066">
    <property type="entry name" value="TRIAD_supradom"/>
</dbReference>
<feature type="region of interest" description="Disordered" evidence="9">
    <location>
        <begin position="428"/>
        <end position="459"/>
    </location>
</feature>
<dbReference type="InterPro" id="IPR031127">
    <property type="entry name" value="E3_UB_ligase_RBR"/>
</dbReference>
<dbReference type="CDD" id="cd20336">
    <property type="entry name" value="Rcat_RBR"/>
    <property type="match status" value="1"/>
</dbReference>
<evidence type="ECO:0000256" key="9">
    <source>
        <dbReference type="SAM" id="MobiDB-lite"/>
    </source>
</evidence>
<keyword evidence="4" id="KW-0479">Metal-binding</keyword>
<proteinExistence type="predicted"/>